<feature type="compositionally biased region" description="Polar residues" evidence="1">
    <location>
        <begin position="953"/>
        <end position="966"/>
    </location>
</feature>
<feature type="compositionally biased region" description="Low complexity" evidence="1">
    <location>
        <begin position="145"/>
        <end position="154"/>
    </location>
</feature>
<name>A0A0G4HHC1_9ALVE</name>
<feature type="region of interest" description="Disordered" evidence="1">
    <location>
        <begin position="409"/>
        <end position="454"/>
    </location>
</feature>
<feature type="region of interest" description="Disordered" evidence="1">
    <location>
        <begin position="141"/>
        <end position="164"/>
    </location>
</feature>
<feature type="compositionally biased region" description="Gly residues" evidence="1">
    <location>
        <begin position="939"/>
        <end position="951"/>
    </location>
</feature>
<feature type="region of interest" description="Disordered" evidence="1">
    <location>
        <begin position="302"/>
        <end position="324"/>
    </location>
</feature>
<organism evidence="2">
    <name type="scientific">Chromera velia CCMP2878</name>
    <dbReference type="NCBI Taxonomy" id="1169474"/>
    <lineage>
        <taxon>Eukaryota</taxon>
        <taxon>Sar</taxon>
        <taxon>Alveolata</taxon>
        <taxon>Colpodellida</taxon>
        <taxon>Chromeraceae</taxon>
        <taxon>Chromera</taxon>
    </lineage>
</organism>
<dbReference type="VEuPathDB" id="CryptoDB:Cvel_27445"/>
<feature type="compositionally biased region" description="Low complexity" evidence="1">
    <location>
        <begin position="83"/>
        <end position="96"/>
    </location>
</feature>
<dbReference type="EMBL" id="CDMZ01002657">
    <property type="protein sequence ID" value="CEM43316.1"/>
    <property type="molecule type" value="Genomic_DNA"/>
</dbReference>
<proteinExistence type="predicted"/>
<sequence length="1004" mass="106066">MGDPQEWQPLWQSGQSSGGTQSHYSGDQQQVAQVAGAGSAAQGGGVGPFGFPSAAEGGPARLEPVSVTMGGGGAQGYGPSPVSDGSGNPPLPSSGSLHIEGEGGTMAAGAITVTPDPSQQRYFPTPPPAGPLRMFVASGLGGGQRAQQQQPALSSGGGSVGGSSQTMSSLYDCTDFACPGRQIVRRAVENLQRGGNRSSSAHLPPPDDAMKLFVKRVAEDGKAQQKPEQFAALYEAASSLLGPNFDGLDSGCCRNPLCPFLPPVLDADDPQLQEVASLKRRMMPCRKEQLFLLPESEAHDWERNTVESGTSRRRQKEEEEDERNKNYKVKYHSGESYRCRKMWWECDAPSPAVRTSAGSLEPVRPDQPKRNAFLYKGVPMAFFWFFPRAGGLSIHAVREAPILTRGVAELPPGGGGADSSVEGTQRAPLSATGARSPSLPNALGPASSLSRVGPAPPRASLPVVVFQSLDPLESSGCSDGFRISEDFLELLWNDAVVSQECRSSCLKRSVVRVTGPSYRASFLFACRLAEAIDATQGRRRARKVDASLCQRNRNRREYADGDGFLRMKTRFRRRNHAIFLDLEFQNRTDPAAVDPLLVVFLVCPDTLTGSCLSAVSVCVDTVWYHDVIEDTPSASASLMLSEEDEPDGLAEWDGENSKTTGWALTGDSPLRDLVCQDIDSYYRLVAALGGETAADVLCLRDENLPCGDCVWIGQFLREAFVDMRTVFSQELEVRQYFLQHHPELEGLDENWARTAGENSAPWRWKQPHNTLRTCREMPFQSDLVDVGARVLESALFYDLKAKGGGPIGGDELVRVFMESLRDPRVRNILSTSRASPDTQQQQQGTSGGASSSGVASRPPLPLGGPEIAPVGVDGLGVGASFGPGPGPGAASSAFPSPAMGGGLGGLGLGLGGDFVSPLFGKSGSSASLGGALGDPGNVGGPGALNGSGVPGRSGSSTSLDLALNSNGGLGGLGGQEPISSPTLAPASAQLESTHEGSLAKRIRR</sequence>
<gene>
    <name evidence="2" type="ORF">Cvel_27445</name>
</gene>
<protein>
    <submittedName>
        <fullName evidence="2">Uncharacterized protein</fullName>
    </submittedName>
</protein>
<feature type="region of interest" description="Disordered" evidence="1">
    <location>
        <begin position="829"/>
        <end position="869"/>
    </location>
</feature>
<accession>A0A0G4HHC1</accession>
<evidence type="ECO:0000256" key="1">
    <source>
        <dbReference type="SAM" id="MobiDB-lite"/>
    </source>
</evidence>
<feature type="region of interest" description="Disordered" evidence="1">
    <location>
        <begin position="939"/>
        <end position="1004"/>
    </location>
</feature>
<dbReference type="AlphaFoldDB" id="A0A0G4HHC1"/>
<dbReference type="PhylomeDB" id="A0A0G4HHC1"/>
<feature type="compositionally biased region" description="Low complexity" evidence="1">
    <location>
        <begin position="12"/>
        <end position="40"/>
    </location>
</feature>
<reference evidence="2" key="1">
    <citation type="submission" date="2014-11" db="EMBL/GenBank/DDBJ databases">
        <authorList>
            <person name="Otto D Thomas"/>
            <person name="Naeem Raeece"/>
        </authorList>
    </citation>
    <scope>NUCLEOTIDE SEQUENCE</scope>
</reference>
<evidence type="ECO:0000313" key="2">
    <source>
        <dbReference type="EMBL" id="CEM43316.1"/>
    </source>
</evidence>
<dbReference type="PANTHER" id="PTHR12460">
    <property type="entry name" value="CYCLIN-DEPENDENT KINASE INHIBITOR-RELATED PROTEIN"/>
    <property type="match status" value="1"/>
</dbReference>
<feature type="region of interest" description="Disordered" evidence="1">
    <location>
        <begin position="1"/>
        <end position="102"/>
    </location>
</feature>
<feature type="compositionally biased region" description="Low complexity" evidence="1">
    <location>
        <begin position="838"/>
        <end position="856"/>
    </location>
</feature>